<evidence type="ECO:0000313" key="1">
    <source>
        <dbReference type="EMBL" id="GAA0465392.1"/>
    </source>
</evidence>
<organism evidence="1 2">
    <name type="scientific">Parasphingorhabdus litoris</name>
    <dbReference type="NCBI Taxonomy" id="394733"/>
    <lineage>
        <taxon>Bacteria</taxon>
        <taxon>Pseudomonadati</taxon>
        <taxon>Pseudomonadota</taxon>
        <taxon>Alphaproteobacteria</taxon>
        <taxon>Sphingomonadales</taxon>
        <taxon>Sphingomonadaceae</taxon>
        <taxon>Parasphingorhabdus</taxon>
    </lineage>
</organism>
<gene>
    <name evidence="1" type="ORF">GCM10009096_02460</name>
</gene>
<name>A0ABP3JYN3_9SPHN</name>
<dbReference type="RefSeq" id="WP_229954200.1">
    <property type="nucleotide sequence ID" value="NZ_BAAAEM010000002.1"/>
</dbReference>
<keyword evidence="2" id="KW-1185">Reference proteome</keyword>
<protein>
    <submittedName>
        <fullName evidence="1">Uncharacterized protein</fullName>
    </submittedName>
</protein>
<dbReference type="EMBL" id="BAAAEM010000002">
    <property type="protein sequence ID" value="GAA0465392.1"/>
    <property type="molecule type" value="Genomic_DNA"/>
</dbReference>
<proteinExistence type="predicted"/>
<evidence type="ECO:0000313" key="2">
    <source>
        <dbReference type="Proteomes" id="UP001500713"/>
    </source>
</evidence>
<sequence>MQVTIGIFQHANIDLKLGVWEYIFSIGDNSIDDNYHYPDKGVDGSNYGGEFIINEILFGTFHKVKGERPHDHIGIGTAPNYPMTFAGLLIAPFLRDQKIFGGEGETTRDQAASNLKNYL</sequence>
<accession>A0ABP3JYN3</accession>
<reference evidence="2" key="1">
    <citation type="journal article" date="2019" name="Int. J. Syst. Evol. Microbiol.">
        <title>The Global Catalogue of Microorganisms (GCM) 10K type strain sequencing project: providing services to taxonomists for standard genome sequencing and annotation.</title>
        <authorList>
            <consortium name="The Broad Institute Genomics Platform"/>
            <consortium name="The Broad Institute Genome Sequencing Center for Infectious Disease"/>
            <person name="Wu L."/>
            <person name="Ma J."/>
        </authorList>
    </citation>
    <scope>NUCLEOTIDE SEQUENCE [LARGE SCALE GENOMIC DNA]</scope>
    <source>
        <strain evidence="2">JCM 14162</strain>
    </source>
</reference>
<comment type="caution">
    <text evidence="1">The sequence shown here is derived from an EMBL/GenBank/DDBJ whole genome shotgun (WGS) entry which is preliminary data.</text>
</comment>
<dbReference type="Proteomes" id="UP001500713">
    <property type="component" value="Unassembled WGS sequence"/>
</dbReference>